<dbReference type="Pfam" id="PF03466">
    <property type="entry name" value="LysR_substrate"/>
    <property type="match status" value="1"/>
</dbReference>
<dbReference type="PANTHER" id="PTHR30126:SF40">
    <property type="entry name" value="HTH-TYPE TRANSCRIPTIONAL REGULATOR GLTR"/>
    <property type="match status" value="1"/>
</dbReference>
<dbReference type="InterPro" id="IPR000847">
    <property type="entry name" value="LysR_HTH_N"/>
</dbReference>
<organism evidence="6 7">
    <name type="scientific">Chelativorans salis</name>
    <dbReference type="NCBI Taxonomy" id="2978478"/>
    <lineage>
        <taxon>Bacteria</taxon>
        <taxon>Pseudomonadati</taxon>
        <taxon>Pseudomonadota</taxon>
        <taxon>Alphaproteobacteria</taxon>
        <taxon>Hyphomicrobiales</taxon>
        <taxon>Phyllobacteriaceae</taxon>
        <taxon>Chelativorans</taxon>
    </lineage>
</organism>
<evidence type="ECO:0000313" key="7">
    <source>
        <dbReference type="Proteomes" id="UP001320831"/>
    </source>
</evidence>
<keyword evidence="7" id="KW-1185">Reference proteome</keyword>
<keyword evidence="4" id="KW-0804">Transcription</keyword>
<evidence type="ECO:0000256" key="4">
    <source>
        <dbReference type="ARBA" id="ARBA00023163"/>
    </source>
</evidence>
<keyword evidence="2" id="KW-0805">Transcription regulation</keyword>
<name>A0ABT2LQE4_9HYPH</name>
<proteinExistence type="inferred from homology"/>
<feature type="domain" description="HTH lysR-type" evidence="5">
    <location>
        <begin position="8"/>
        <end position="65"/>
    </location>
</feature>
<accession>A0ABT2LQE4</accession>
<dbReference type="SUPFAM" id="SSF53850">
    <property type="entry name" value="Periplasmic binding protein-like II"/>
    <property type="match status" value="1"/>
</dbReference>
<evidence type="ECO:0000256" key="1">
    <source>
        <dbReference type="ARBA" id="ARBA00009437"/>
    </source>
</evidence>
<reference evidence="6 7" key="1">
    <citation type="submission" date="2022-09" db="EMBL/GenBank/DDBJ databases">
        <title>Chelativorans salina sp. nov., a novel slightly halophilic bacterium isolated from a saline lake sediment enrichment.</title>
        <authorList>
            <person name="Gao L."/>
            <person name="Fang B.-Z."/>
            <person name="Li W.-J."/>
        </authorList>
    </citation>
    <scope>NUCLEOTIDE SEQUENCE [LARGE SCALE GENOMIC DNA]</scope>
    <source>
        <strain evidence="6 7">EGI FJ00035</strain>
    </source>
</reference>
<dbReference type="InterPro" id="IPR005119">
    <property type="entry name" value="LysR_subst-bd"/>
</dbReference>
<dbReference type="Pfam" id="PF00126">
    <property type="entry name" value="HTH_1"/>
    <property type="match status" value="2"/>
</dbReference>
<evidence type="ECO:0000313" key="6">
    <source>
        <dbReference type="EMBL" id="MCT7376776.1"/>
    </source>
</evidence>
<dbReference type="InterPro" id="IPR036388">
    <property type="entry name" value="WH-like_DNA-bd_sf"/>
</dbReference>
<keyword evidence="3" id="KW-0238">DNA-binding</keyword>
<dbReference type="Gene3D" id="1.10.10.10">
    <property type="entry name" value="Winged helix-like DNA-binding domain superfamily/Winged helix DNA-binding domain"/>
    <property type="match status" value="2"/>
</dbReference>
<dbReference type="PROSITE" id="PS50931">
    <property type="entry name" value="HTH_LYSR"/>
    <property type="match status" value="1"/>
</dbReference>
<comment type="caution">
    <text evidence="6">The sequence shown here is derived from an EMBL/GenBank/DDBJ whole genome shotgun (WGS) entry which is preliminary data.</text>
</comment>
<dbReference type="SUPFAM" id="SSF46785">
    <property type="entry name" value="Winged helix' DNA-binding domain"/>
    <property type="match status" value="2"/>
</dbReference>
<dbReference type="Proteomes" id="UP001320831">
    <property type="component" value="Unassembled WGS sequence"/>
</dbReference>
<protein>
    <submittedName>
        <fullName evidence="6">LysR substrate-binding domain-containing protein</fullName>
    </submittedName>
</protein>
<dbReference type="InterPro" id="IPR036390">
    <property type="entry name" value="WH_DNA-bd_sf"/>
</dbReference>
<dbReference type="Gene3D" id="3.40.190.290">
    <property type="match status" value="1"/>
</dbReference>
<evidence type="ECO:0000259" key="5">
    <source>
        <dbReference type="PROSITE" id="PS50931"/>
    </source>
</evidence>
<dbReference type="RefSeq" id="WP_260904957.1">
    <property type="nucleotide sequence ID" value="NZ_JAOCZP010000005.1"/>
</dbReference>
<dbReference type="PANTHER" id="PTHR30126">
    <property type="entry name" value="HTH-TYPE TRANSCRIPTIONAL REGULATOR"/>
    <property type="match status" value="1"/>
</dbReference>
<dbReference type="PRINTS" id="PR00039">
    <property type="entry name" value="HTHLYSR"/>
</dbReference>
<comment type="similarity">
    <text evidence="1">Belongs to the LysR transcriptional regulatory family.</text>
</comment>
<evidence type="ECO:0000256" key="2">
    <source>
        <dbReference type="ARBA" id="ARBA00023015"/>
    </source>
</evidence>
<sequence length="417" mass="46507">MNDCLEIPNIRHLRMVQMIGQLGGVTCASRTLNTSQPAVTQAISNLETELGAELFERRATGTYPTKVGLLFLRRIDRFFDILEHTMAVIRGASVRPAPPVERLITATQIRALIVTSEPSTVNEVASQLGVSASTLYRSVREMERHIGHRLFISTANGQVCNKTGEYLARRMRRAVREIEFARGEVRSATGTGNVKIVVGALPMAGSSELATAICALLARRPEARVQILTRDYHSLLDDLENCRIDMIFGLLRRPEWATDVEEEIFFRDSYCIAARRGHPLTKVPDITPEILTQYDWVVPAAGTPRRKQIDRLFEDLLRKPRFGIETSSLATLRALLSKSDMITVMTRGEIALDVSAGMLISLPCRYLNPMPPKGLTTRSGWLPTEAHLDFIDCLRAATSPAMREKGQRQLRELAIAS</sequence>
<dbReference type="EMBL" id="JAOCZP010000005">
    <property type="protein sequence ID" value="MCT7376776.1"/>
    <property type="molecule type" value="Genomic_DNA"/>
</dbReference>
<gene>
    <name evidence="6" type="ORF">N5A92_17220</name>
</gene>
<evidence type="ECO:0000256" key="3">
    <source>
        <dbReference type="ARBA" id="ARBA00023125"/>
    </source>
</evidence>